<dbReference type="EMBL" id="CP027806">
    <property type="protein sequence ID" value="AXI99411.1"/>
    <property type="molecule type" value="Genomic_DNA"/>
</dbReference>
<dbReference type="SUPFAM" id="SSF56300">
    <property type="entry name" value="Metallo-dependent phosphatases"/>
    <property type="match status" value="1"/>
</dbReference>
<dbReference type="InterPro" id="IPR051158">
    <property type="entry name" value="Metallophosphoesterase_sf"/>
</dbReference>
<dbReference type="CDD" id="cd07385">
    <property type="entry name" value="MPP_YkuE_C"/>
    <property type="match status" value="1"/>
</dbReference>
<evidence type="ECO:0000313" key="3">
    <source>
        <dbReference type="EMBL" id="AXI99411.1"/>
    </source>
</evidence>
<feature type="transmembrane region" description="Helical" evidence="1">
    <location>
        <begin position="6"/>
        <end position="29"/>
    </location>
</feature>
<feature type="transmembrane region" description="Helical" evidence="1">
    <location>
        <begin position="49"/>
        <end position="72"/>
    </location>
</feature>
<name>A0A345UG10_9BACT</name>
<keyword evidence="3" id="KW-0378">Hydrolase</keyword>
<feature type="domain" description="Calcineurin-like phosphoesterase" evidence="2">
    <location>
        <begin position="214"/>
        <end position="379"/>
    </location>
</feature>
<dbReference type="OrthoDB" id="9780884at2"/>
<reference evidence="3 4" key="1">
    <citation type="submission" date="2018-03" db="EMBL/GenBank/DDBJ databases">
        <title>Phenotypic and genomic properties of Cyclonatronum proteinivorum gen. nov., sp. nov., a haloalkaliphilic bacteroidete from soda lakes possessing Na+-translocating rhodopsin.</title>
        <authorList>
            <person name="Toshchakov S.V."/>
            <person name="Korzhenkov A."/>
            <person name="Samarov N.I."/>
            <person name="Kublanov I.V."/>
            <person name="Muntyan M.S."/>
            <person name="Sorokin D.Y."/>
        </authorList>
    </citation>
    <scope>NUCLEOTIDE SEQUENCE [LARGE SCALE GENOMIC DNA]</scope>
    <source>
        <strain evidence="3 4">Omega</strain>
    </source>
</reference>
<dbReference type="KEGG" id="cprv:CYPRO_0124"/>
<accession>A0A345UG10</accession>
<sequence length="451" mass="50356">MDNFVIFFVFYTMMLVVFGGMQYVVFQLYKRWFTYSFETERAQKTCLRIGYGVLFVGNLLFWPRFVIAYTYLHDSAFLQKFMVYPGGLYFAIIFLLFVFSTLIYAGRGIQHVMNYFKFAFGKTKPGNSSEQAQMAAGQSPELQPEPVPVPVSENVTSPEPTGISRRSFIRTAGAAAFGAPLLLTTGLSAATHRNYVISKNTLYFPNLPTGLEGLRLVHISDIHSGIFMNKRQIQEIYEIINSLNPNLVAITGDLVDTHITEIPNIRDTISMLKTDYGVFGCPGNHDHYASADALMDALADKPVSMLQNAHRELRINGEKLTMIGIDDAGEVGRDFADIEKAVRGSDPESFRILLSHRPHMFDDARAKDISLTLAGHTHGGQIGFNIAGLELYPIDWFHPYSRGHYTKEDRHLYVNVGVGLVGAPIRLVRPEITELTFTSNPALAGSVVMNA</sequence>
<dbReference type="PANTHER" id="PTHR31302">
    <property type="entry name" value="TRANSMEMBRANE PROTEIN WITH METALLOPHOSPHOESTERASE DOMAIN-RELATED"/>
    <property type="match status" value="1"/>
</dbReference>
<dbReference type="InterPro" id="IPR029052">
    <property type="entry name" value="Metallo-depent_PP-like"/>
</dbReference>
<dbReference type="PANTHER" id="PTHR31302:SF0">
    <property type="entry name" value="TRANSMEMBRANE PROTEIN WITH METALLOPHOSPHOESTERASE DOMAIN"/>
    <property type="match status" value="1"/>
</dbReference>
<keyword evidence="4" id="KW-1185">Reference proteome</keyword>
<dbReference type="Pfam" id="PF00149">
    <property type="entry name" value="Metallophos"/>
    <property type="match status" value="1"/>
</dbReference>
<dbReference type="InterPro" id="IPR004843">
    <property type="entry name" value="Calcineurin-like_PHP"/>
</dbReference>
<feature type="transmembrane region" description="Helical" evidence="1">
    <location>
        <begin position="84"/>
        <end position="105"/>
    </location>
</feature>
<protein>
    <submittedName>
        <fullName evidence="3">Putative phosphohydrolase, MPP superfamily</fullName>
    </submittedName>
</protein>
<dbReference type="AlphaFoldDB" id="A0A345UG10"/>
<evidence type="ECO:0000259" key="2">
    <source>
        <dbReference type="Pfam" id="PF00149"/>
    </source>
</evidence>
<dbReference type="Gene3D" id="3.60.21.10">
    <property type="match status" value="1"/>
</dbReference>
<keyword evidence="1" id="KW-0472">Membrane</keyword>
<dbReference type="Proteomes" id="UP000254808">
    <property type="component" value="Chromosome"/>
</dbReference>
<proteinExistence type="predicted"/>
<dbReference type="GO" id="GO:0016787">
    <property type="term" value="F:hydrolase activity"/>
    <property type="evidence" value="ECO:0007669"/>
    <property type="project" value="UniProtKB-KW"/>
</dbReference>
<organism evidence="3 4">
    <name type="scientific">Cyclonatronum proteinivorum</name>
    <dbReference type="NCBI Taxonomy" id="1457365"/>
    <lineage>
        <taxon>Bacteria</taxon>
        <taxon>Pseudomonadati</taxon>
        <taxon>Balneolota</taxon>
        <taxon>Balneolia</taxon>
        <taxon>Balneolales</taxon>
        <taxon>Cyclonatronaceae</taxon>
        <taxon>Cyclonatronum</taxon>
    </lineage>
</organism>
<keyword evidence="1" id="KW-1133">Transmembrane helix</keyword>
<evidence type="ECO:0000313" key="4">
    <source>
        <dbReference type="Proteomes" id="UP000254808"/>
    </source>
</evidence>
<dbReference type="RefSeq" id="WP_114982654.1">
    <property type="nucleotide sequence ID" value="NZ_CP027806.1"/>
</dbReference>
<gene>
    <name evidence="3" type="ORF">CYPRO_0124</name>
</gene>
<keyword evidence="1" id="KW-0812">Transmembrane</keyword>
<evidence type="ECO:0000256" key="1">
    <source>
        <dbReference type="SAM" id="Phobius"/>
    </source>
</evidence>